<evidence type="ECO:0000313" key="1">
    <source>
        <dbReference type="EMBL" id="QQK46472.1"/>
    </source>
</evidence>
<organism evidence="1 2">
    <name type="scientific">Penicillium digitatum</name>
    <name type="common">Green mold</name>
    <dbReference type="NCBI Taxonomy" id="36651"/>
    <lineage>
        <taxon>Eukaryota</taxon>
        <taxon>Fungi</taxon>
        <taxon>Dikarya</taxon>
        <taxon>Ascomycota</taxon>
        <taxon>Pezizomycotina</taxon>
        <taxon>Eurotiomycetes</taxon>
        <taxon>Eurotiomycetidae</taxon>
        <taxon>Eurotiales</taxon>
        <taxon>Aspergillaceae</taxon>
        <taxon>Penicillium</taxon>
    </lineage>
</organism>
<reference evidence="1 2" key="1">
    <citation type="submission" date="2020-08" db="EMBL/GenBank/DDBJ databases">
        <title>The completed genome sequence of the pathogenic ascomycete fungus Penicillium digitatum.</title>
        <authorList>
            <person name="Wang M."/>
        </authorList>
    </citation>
    <scope>NUCLEOTIDE SEQUENCE [LARGE SCALE GENOMIC DNA]</scope>
    <source>
        <strain evidence="1 2">PdW03</strain>
    </source>
</reference>
<gene>
    <name evidence="1" type="ORF">Pdw03_1370</name>
</gene>
<dbReference type="OMA" id="DNEEADW"/>
<dbReference type="AlphaFoldDB" id="A0A7T6XSX3"/>
<dbReference type="VEuPathDB" id="FungiDB:PDIP_41460"/>
<sequence length="131" mass="14831">MGQDSVFVLHSNYVEGVDDEVWVNIGSQFSEDPDNEDADWITVIIPEEMEHTHSDEDILRYALHRIRTRRAIIGEVALHNRGVSCISIPVPLSTSNMADILTRAEADGNKWLEHICNGMVSLDRDVVFGRR</sequence>
<dbReference type="RefSeq" id="XP_014535137.1">
    <property type="nucleotide sequence ID" value="XM_014679651.1"/>
</dbReference>
<evidence type="ECO:0000313" key="2">
    <source>
        <dbReference type="Proteomes" id="UP000595662"/>
    </source>
</evidence>
<name>A0A7T6XSX3_PENDI</name>
<dbReference type="EMBL" id="CP060778">
    <property type="protein sequence ID" value="QQK46472.1"/>
    <property type="molecule type" value="Genomic_DNA"/>
</dbReference>
<dbReference type="GeneID" id="26232464"/>
<proteinExistence type="predicted"/>
<dbReference type="KEGG" id="pdp:PDIP_41460"/>
<dbReference type="Proteomes" id="UP000595662">
    <property type="component" value="Chromosome 5"/>
</dbReference>
<accession>A0A7T6XSX3</accession>
<protein>
    <submittedName>
        <fullName evidence="1">Cwf15/Cwc15 cell cycle control protein</fullName>
    </submittedName>
</protein>